<dbReference type="Proteomes" id="UP001232445">
    <property type="component" value="Unassembled WGS sequence"/>
</dbReference>
<feature type="transmembrane region" description="Helical" evidence="7">
    <location>
        <begin position="241"/>
        <end position="260"/>
    </location>
</feature>
<evidence type="ECO:0000256" key="2">
    <source>
        <dbReference type="ARBA" id="ARBA00022475"/>
    </source>
</evidence>
<evidence type="ECO:0000256" key="6">
    <source>
        <dbReference type="ARBA" id="ARBA00023136"/>
    </source>
</evidence>
<dbReference type="RefSeq" id="WP_307336375.1">
    <property type="nucleotide sequence ID" value="NZ_JAUSUQ010000003.1"/>
</dbReference>
<evidence type="ECO:0000256" key="5">
    <source>
        <dbReference type="ARBA" id="ARBA00022989"/>
    </source>
</evidence>
<dbReference type="PIRSF" id="PIRSF006066">
    <property type="entry name" value="HI0050"/>
    <property type="match status" value="1"/>
</dbReference>
<name>A0ABU0CQW5_9BACI</name>
<evidence type="ECO:0000313" key="10">
    <source>
        <dbReference type="Proteomes" id="UP001232445"/>
    </source>
</evidence>
<feature type="transmembrane region" description="Helical" evidence="7">
    <location>
        <begin position="135"/>
        <end position="158"/>
    </location>
</feature>
<feature type="transmembrane region" description="Helical" evidence="7">
    <location>
        <begin position="356"/>
        <end position="376"/>
    </location>
</feature>
<dbReference type="InterPro" id="IPR004681">
    <property type="entry name" value="TRAP_DctM"/>
</dbReference>
<protein>
    <submittedName>
        <fullName evidence="9">C4-dicarboxylate transporter DctM subunit</fullName>
    </submittedName>
</protein>
<reference evidence="9 10" key="1">
    <citation type="submission" date="2023-07" db="EMBL/GenBank/DDBJ databases">
        <title>Genomic Encyclopedia of Type Strains, Phase IV (KMG-IV): sequencing the most valuable type-strain genomes for metagenomic binning, comparative biology and taxonomic classification.</title>
        <authorList>
            <person name="Goeker M."/>
        </authorList>
    </citation>
    <scope>NUCLEOTIDE SEQUENCE [LARGE SCALE GENOMIC DNA]</scope>
    <source>
        <strain evidence="9 10">DSM 17740</strain>
    </source>
</reference>
<keyword evidence="3" id="KW-0997">Cell inner membrane</keyword>
<organism evidence="9 10">
    <name type="scientific">Caldalkalibacillus uzonensis</name>
    <dbReference type="NCBI Taxonomy" id="353224"/>
    <lineage>
        <taxon>Bacteria</taxon>
        <taxon>Bacillati</taxon>
        <taxon>Bacillota</taxon>
        <taxon>Bacilli</taxon>
        <taxon>Bacillales</taxon>
        <taxon>Bacillaceae</taxon>
        <taxon>Caldalkalibacillus</taxon>
    </lineage>
</organism>
<keyword evidence="5 7" id="KW-1133">Transmembrane helix</keyword>
<dbReference type="PANTHER" id="PTHR33362">
    <property type="entry name" value="SIALIC ACID TRAP TRANSPORTER PERMEASE PROTEIN SIAT-RELATED"/>
    <property type="match status" value="1"/>
</dbReference>
<dbReference type="InterPro" id="IPR010656">
    <property type="entry name" value="DctM"/>
</dbReference>
<feature type="transmembrane region" description="Helical" evidence="7">
    <location>
        <begin position="78"/>
        <end position="96"/>
    </location>
</feature>
<accession>A0ABU0CQW5</accession>
<dbReference type="EMBL" id="JAUSUQ010000003">
    <property type="protein sequence ID" value="MDQ0338284.1"/>
    <property type="molecule type" value="Genomic_DNA"/>
</dbReference>
<evidence type="ECO:0000256" key="7">
    <source>
        <dbReference type="SAM" id="Phobius"/>
    </source>
</evidence>
<evidence type="ECO:0000256" key="4">
    <source>
        <dbReference type="ARBA" id="ARBA00022692"/>
    </source>
</evidence>
<feature type="transmembrane region" description="Helical" evidence="7">
    <location>
        <begin position="314"/>
        <end position="344"/>
    </location>
</feature>
<feature type="transmembrane region" description="Helical" evidence="7">
    <location>
        <begin position="102"/>
        <end position="123"/>
    </location>
</feature>
<keyword evidence="2" id="KW-1003">Cell membrane</keyword>
<feature type="domain" description="TRAP C4-dicarboxylate transport system permease DctM subunit" evidence="8">
    <location>
        <begin position="7"/>
        <end position="416"/>
    </location>
</feature>
<gene>
    <name evidence="9" type="ORF">J2S00_001068</name>
</gene>
<feature type="transmembrane region" description="Helical" evidence="7">
    <location>
        <begin position="170"/>
        <end position="192"/>
    </location>
</feature>
<evidence type="ECO:0000259" key="8">
    <source>
        <dbReference type="Pfam" id="PF06808"/>
    </source>
</evidence>
<feature type="transmembrane region" description="Helical" evidence="7">
    <location>
        <begin position="213"/>
        <end position="235"/>
    </location>
</feature>
<sequence length="426" mass="44888">MTTLILFGTLFILLLLTVPVGIALGLSTMITLMFSGTMSLSFLAQGLITGTDSFPLMAVPFFILAGEIMSKGGISNRLFDLANVMVGRFTGGFAMATVVTCMFFAAISGSSPATVAAIGGIMIPAMVQQGYDKKFATATVAAAGSIGVIIPPSIPMVLYGVSSSTSIGNLFIAGIIPGILIGIALMIWAYIYSKKKGYRGRQDKVTILDFFKALWNGKWALMIPVLILGGIYGGIFTPTEAAVIAVVASLLIGMLLHRELKIKDLPAVFREAALTTATILIIVGVASTFGRLLTVEQIPNQVADMIMSISENPIIVLLFINVLLLVVGCFMDTSAAIIILTPILAPIAVQLGVDPVHFGIIMVVNLAIGFITPPLGVNLFVGQGISGLPVLTISRAVIPFFIAMVISLLLITYLPDISLFLVSLGK</sequence>
<feature type="transmembrane region" description="Helical" evidence="7">
    <location>
        <begin position="47"/>
        <end position="66"/>
    </location>
</feature>
<comment type="caution">
    <text evidence="9">The sequence shown here is derived from an EMBL/GenBank/DDBJ whole genome shotgun (WGS) entry which is preliminary data.</text>
</comment>
<comment type="subcellular location">
    <subcellularLocation>
        <location evidence="1">Cell inner membrane</location>
        <topology evidence="1">Multi-pass membrane protein</topology>
    </subcellularLocation>
</comment>
<feature type="transmembrane region" description="Helical" evidence="7">
    <location>
        <begin position="396"/>
        <end position="422"/>
    </location>
</feature>
<feature type="transmembrane region" description="Helical" evidence="7">
    <location>
        <begin position="272"/>
        <end position="294"/>
    </location>
</feature>
<keyword evidence="4 7" id="KW-0812">Transmembrane</keyword>
<evidence type="ECO:0000313" key="9">
    <source>
        <dbReference type="EMBL" id="MDQ0338284.1"/>
    </source>
</evidence>
<dbReference type="PANTHER" id="PTHR33362:SF5">
    <property type="entry name" value="C4-DICARBOXYLATE TRAP TRANSPORTER LARGE PERMEASE PROTEIN DCTM"/>
    <property type="match status" value="1"/>
</dbReference>
<evidence type="ECO:0000256" key="3">
    <source>
        <dbReference type="ARBA" id="ARBA00022519"/>
    </source>
</evidence>
<keyword evidence="6 7" id="KW-0472">Membrane</keyword>
<dbReference type="NCBIfam" id="TIGR00786">
    <property type="entry name" value="dctM"/>
    <property type="match status" value="1"/>
</dbReference>
<keyword evidence="10" id="KW-1185">Reference proteome</keyword>
<evidence type="ECO:0000256" key="1">
    <source>
        <dbReference type="ARBA" id="ARBA00004429"/>
    </source>
</evidence>
<proteinExistence type="predicted"/>
<dbReference type="Pfam" id="PF06808">
    <property type="entry name" value="DctM"/>
    <property type="match status" value="1"/>
</dbReference>